<evidence type="ECO:0000256" key="1">
    <source>
        <dbReference type="ARBA" id="ARBA00004141"/>
    </source>
</evidence>
<dbReference type="Pfam" id="PF07690">
    <property type="entry name" value="MFS_1"/>
    <property type="match status" value="1"/>
</dbReference>
<feature type="transmembrane region" description="Helical" evidence="6">
    <location>
        <begin position="380"/>
        <end position="399"/>
    </location>
</feature>
<evidence type="ECO:0000256" key="3">
    <source>
        <dbReference type="ARBA" id="ARBA00022692"/>
    </source>
</evidence>
<dbReference type="InterPro" id="IPR011701">
    <property type="entry name" value="MFS"/>
</dbReference>
<dbReference type="AlphaFoldDB" id="A0A9P6L4Q4"/>
<evidence type="ECO:0000313" key="8">
    <source>
        <dbReference type="EMBL" id="KAF9782582.1"/>
    </source>
</evidence>
<evidence type="ECO:0000256" key="2">
    <source>
        <dbReference type="ARBA" id="ARBA00022448"/>
    </source>
</evidence>
<dbReference type="SUPFAM" id="SSF103473">
    <property type="entry name" value="MFS general substrate transporter"/>
    <property type="match status" value="1"/>
</dbReference>
<dbReference type="Proteomes" id="UP000736335">
    <property type="component" value="Unassembled WGS sequence"/>
</dbReference>
<evidence type="ECO:0000256" key="4">
    <source>
        <dbReference type="ARBA" id="ARBA00022989"/>
    </source>
</evidence>
<gene>
    <name evidence="8" type="ORF">BJ322DRAFT_161448</name>
</gene>
<feature type="transmembrane region" description="Helical" evidence="6">
    <location>
        <begin position="56"/>
        <end position="74"/>
    </location>
</feature>
<protein>
    <submittedName>
        <fullName evidence="8">MFS general substrate transporter</fullName>
    </submittedName>
</protein>
<evidence type="ECO:0000259" key="7">
    <source>
        <dbReference type="PROSITE" id="PS50850"/>
    </source>
</evidence>
<dbReference type="GO" id="GO:0022857">
    <property type="term" value="F:transmembrane transporter activity"/>
    <property type="evidence" value="ECO:0007669"/>
    <property type="project" value="InterPro"/>
</dbReference>
<feature type="transmembrane region" description="Helical" evidence="6">
    <location>
        <begin position="438"/>
        <end position="465"/>
    </location>
</feature>
<feature type="domain" description="Major facilitator superfamily (MFS) profile" evidence="7">
    <location>
        <begin position="56"/>
        <end position="470"/>
    </location>
</feature>
<dbReference type="PANTHER" id="PTHR43791">
    <property type="entry name" value="PERMEASE-RELATED"/>
    <property type="match status" value="1"/>
</dbReference>
<dbReference type="GO" id="GO:0005886">
    <property type="term" value="C:plasma membrane"/>
    <property type="evidence" value="ECO:0007669"/>
    <property type="project" value="TreeGrafter"/>
</dbReference>
<dbReference type="Gene3D" id="1.20.1250.20">
    <property type="entry name" value="MFS general substrate transporter like domains"/>
    <property type="match status" value="2"/>
</dbReference>
<reference evidence="8" key="2">
    <citation type="submission" date="2020-11" db="EMBL/GenBank/DDBJ databases">
        <authorList>
            <consortium name="DOE Joint Genome Institute"/>
            <person name="Kuo A."/>
            <person name="Miyauchi S."/>
            <person name="Kiss E."/>
            <person name="Drula E."/>
            <person name="Kohler A."/>
            <person name="Sanchez-Garcia M."/>
            <person name="Andreopoulos B."/>
            <person name="Barry K.W."/>
            <person name="Bonito G."/>
            <person name="Buee M."/>
            <person name="Carver A."/>
            <person name="Chen C."/>
            <person name="Cichocki N."/>
            <person name="Clum A."/>
            <person name="Culley D."/>
            <person name="Crous P.W."/>
            <person name="Fauchery L."/>
            <person name="Girlanda M."/>
            <person name="Hayes R."/>
            <person name="Keri Z."/>
            <person name="Labutti K."/>
            <person name="Lipzen A."/>
            <person name="Lombard V."/>
            <person name="Magnuson J."/>
            <person name="Maillard F."/>
            <person name="Morin E."/>
            <person name="Murat C."/>
            <person name="Nolan M."/>
            <person name="Ohm R."/>
            <person name="Pangilinan J."/>
            <person name="Pereira M."/>
            <person name="Perotto S."/>
            <person name="Peter M."/>
            <person name="Riley R."/>
            <person name="Sitrit Y."/>
            <person name="Stielow B."/>
            <person name="Szollosi G."/>
            <person name="Zifcakova L."/>
            <person name="Stursova M."/>
            <person name="Spatafora J.W."/>
            <person name="Tedersoo L."/>
            <person name="Vaario L.-M."/>
            <person name="Yamada A."/>
            <person name="Yan M."/>
            <person name="Wang P."/>
            <person name="Xu J."/>
            <person name="Bruns T."/>
            <person name="Baldrian P."/>
            <person name="Vilgalys R."/>
            <person name="Henrissat B."/>
            <person name="Grigoriev I.V."/>
            <person name="Hibbett D."/>
            <person name="Nagy L.G."/>
            <person name="Martin F.M."/>
        </authorList>
    </citation>
    <scope>NUCLEOTIDE SEQUENCE</scope>
    <source>
        <strain evidence="8">UH-Tt-Lm1</strain>
    </source>
</reference>
<feature type="transmembrane region" description="Helical" evidence="6">
    <location>
        <begin position="122"/>
        <end position="140"/>
    </location>
</feature>
<feature type="transmembrane region" description="Helical" evidence="6">
    <location>
        <begin position="152"/>
        <end position="170"/>
    </location>
</feature>
<feature type="transmembrane region" description="Helical" evidence="6">
    <location>
        <begin position="284"/>
        <end position="306"/>
    </location>
</feature>
<dbReference type="InterPro" id="IPR036259">
    <property type="entry name" value="MFS_trans_sf"/>
</dbReference>
<keyword evidence="3 6" id="KW-0812">Transmembrane</keyword>
<proteinExistence type="predicted"/>
<keyword evidence="2" id="KW-0813">Transport</keyword>
<keyword evidence="4 6" id="KW-1133">Transmembrane helix</keyword>
<dbReference type="PROSITE" id="PS50850">
    <property type="entry name" value="MFS"/>
    <property type="match status" value="1"/>
</dbReference>
<keyword evidence="5 6" id="KW-0472">Membrane</keyword>
<evidence type="ECO:0000256" key="5">
    <source>
        <dbReference type="ARBA" id="ARBA00023136"/>
    </source>
</evidence>
<accession>A0A9P6L4Q4</accession>
<dbReference type="OrthoDB" id="2985014at2759"/>
<reference evidence="8" key="1">
    <citation type="journal article" date="2020" name="Nat. Commun.">
        <title>Large-scale genome sequencing of mycorrhizal fungi provides insights into the early evolution of symbiotic traits.</title>
        <authorList>
            <person name="Miyauchi S."/>
            <person name="Kiss E."/>
            <person name="Kuo A."/>
            <person name="Drula E."/>
            <person name="Kohler A."/>
            <person name="Sanchez-Garcia M."/>
            <person name="Morin E."/>
            <person name="Andreopoulos B."/>
            <person name="Barry K.W."/>
            <person name="Bonito G."/>
            <person name="Buee M."/>
            <person name="Carver A."/>
            <person name="Chen C."/>
            <person name="Cichocki N."/>
            <person name="Clum A."/>
            <person name="Culley D."/>
            <person name="Crous P.W."/>
            <person name="Fauchery L."/>
            <person name="Girlanda M."/>
            <person name="Hayes R.D."/>
            <person name="Keri Z."/>
            <person name="LaButti K."/>
            <person name="Lipzen A."/>
            <person name="Lombard V."/>
            <person name="Magnuson J."/>
            <person name="Maillard F."/>
            <person name="Murat C."/>
            <person name="Nolan M."/>
            <person name="Ohm R.A."/>
            <person name="Pangilinan J."/>
            <person name="Pereira M.F."/>
            <person name="Perotto S."/>
            <person name="Peter M."/>
            <person name="Pfister S."/>
            <person name="Riley R."/>
            <person name="Sitrit Y."/>
            <person name="Stielow J.B."/>
            <person name="Szollosi G."/>
            <person name="Zifcakova L."/>
            <person name="Stursova M."/>
            <person name="Spatafora J.W."/>
            <person name="Tedersoo L."/>
            <person name="Vaario L.M."/>
            <person name="Yamada A."/>
            <person name="Yan M."/>
            <person name="Wang P."/>
            <person name="Xu J."/>
            <person name="Bruns T."/>
            <person name="Baldrian P."/>
            <person name="Vilgalys R."/>
            <person name="Dunand C."/>
            <person name="Henrissat B."/>
            <person name="Grigoriev I.V."/>
            <person name="Hibbett D."/>
            <person name="Nagy L.G."/>
            <person name="Martin F.M."/>
        </authorList>
    </citation>
    <scope>NUCLEOTIDE SEQUENCE</scope>
    <source>
        <strain evidence="8">UH-Tt-Lm1</strain>
    </source>
</reference>
<organism evidence="8 9">
    <name type="scientific">Thelephora terrestris</name>
    <dbReference type="NCBI Taxonomy" id="56493"/>
    <lineage>
        <taxon>Eukaryota</taxon>
        <taxon>Fungi</taxon>
        <taxon>Dikarya</taxon>
        <taxon>Basidiomycota</taxon>
        <taxon>Agaricomycotina</taxon>
        <taxon>Agaricomycetes</taxon>
        <taxon>Thelephorales</taxon>
        <taxon>Thelephoraceae</taxon>
        <taxon>Thelephora</taxon>
    </lineage>
</organism>
<comment type="subcellular location">
    <subcellularLocation>
        <location evidence="1">Membrane</location>
        <topology evidence="1">Multi-pass membrane protein</topology>
    </subcellularLocation>
</comment>
<sequence length="498" mass="55919">MTTNTSRTTLQGDSSFLEKQSHLHSSASSAVDRVPYKVRFAHIDERKVMTKIDLRVIPVLTLLYLLAFLDRVNISNAAIFGLKEDLHLHGTQYNTALVIFFVPYVLFEIPSNFLLRKFSPHVWLSIMMFGFGLVTVTQGLVQNLGGLLTTRFFLGVCEATMFPGCSYLIAMWYKRDEIQKRYSLFFASSSLAGAFGGLLATAIGKMDGVAGYRAWRWIFLLEGTLTCLVGIAMWWLVADFPETVTWLTDEEKAFVKARLEEDVGDSGLDRKPTFKEIIRVFKDFRVVAGAFMYLGFVVPAYSYAYFSPTIIKSFGYSAIRTQLLSVPPWACSFVFAMIVATFSDLIKHRFLFVLLPLFVALAGFSTLLGVKDNYHVEYGALFLAVSGVYSAMPVIVCWFNSNLAGHLRRSVGTGWQIGFGNLGGFVATFTFLSESSTFSTGYSVCIGFICLSFLANVIYFVGLVLENRRRDYSNEGAAIPEDEKRRMGDLNPDYRYML</sequence>
<dbReference type="FunFam" id="1.20.1250.20:FF:000068">
    <property type="entry name" value="MFS general substrate transporter"/>
    <property type="match status" value="1"/>
</dbReference>
<feature type="transmembrane region" description="Helical" evidence="6">
    <location>
        <begin position="326"/>
        <end position="343"/>
    </location>
</feature>
<evidence type="ECO:0000256" key="6">
    <source>
        <dbReference type="SAM" id="Phobius"/>
    </source>
</evidence>
<dbReference type="FunFam" id="1.20.1250.20:FF:000034">
    <property type="entry name" value="MFS general substrate transporter"/>
    <property type="match status" value="1"/>
</dbReference>
<feature type="transmembrane region" description="Helical" evidence="6">
    <location>
        <begin position="215"/>
        <end position="237"/>
    </location>
</feature>
<dbReference type="InterPro" id="IPR020846">
    <property type="entry name" value="MFS_dom"/>
</dbReference>
<dbReference type="PANTHER" id="PTHR43791:SF46">
    <property type="entry name" value="MAJOR FACILITATOR SUPERFAMILY (MFS) PROFILE DOMAIN-CONTAINING PROTEIN-RELATED"/>
    <property type="match status" value="1"/>
</dbReference>
<dbReference type="EMBL" id="WIUZ02000011">
    <property type="protein sequence ID" value="KAF9782582.1"/>
    <property type="molecule type" value="Genomic_DNA"/>
</dbReference>
<feature type="transmembrane region" description="Helical" evidence="6">
    <location>
        <begin position="411"/>
        <end position="432"/>
    </location>
</feature>
<feature type="transmembrane region" description="Helical" evidence="6">
    <location>
        <begin position="94"/>
        <end position="115"/>
    </location>
</feature>
<keyword evidence="9" id="KW-1185">Reference proteome</keyword>
<comment type="caution">
    <text evidence="8">The sequence shown here is derived from an EMBL/GenBank/DDBJ whole genome shotgun (WGS) entry which is preliminary data.</text>
</comment>
<feature type="transmembrane region" description="Helical" evidence="6">
    <location>
        <begin position="182"/>
        <end position="203"/>
    </location>
</feature>
<feature type="transmembrane region" description="Helical" evidence="6">
    <location>
        <begin position="350"/>
        <end position="368"/>
    </location>
</feature>
<evidence type="ECO:0000313" key="9">
    <source>
        <dbReference type="Proteomes" id="UP000736335"/>
    </source>
</evidence>
<name>A0A9P6L4Q4_9AGAM</name>